<feature type="compositionally biased region" description="Basic and acidic residues" evidence="9">
    <location>
        <begin position="70"/>
        <end position="81"/>
    </location>
</feature>
<gene>
    <name evidence="13" type="ORF">H5410_008348</name>
</gene>
<dbReference type="InterPro" id="IPR003347">
    <property type="entry name" value="JmjC_dom"/>
</dbReference>
<keyword evidence="7" id="KW-0863">Zinc-finger</keyword>
<evidence type="ECO:0000256" key="8">
    <source>
        <dbReference type="PROSITE-ProRule" id="PRU01002"/>
    </source>
</evidence>
<dbReference type="Pfam" id="PF10497">
    <property type="entry name" value="zf-4CXXC_R1"/>
    <property type="match status" value="1"/>
</dbReference>
<evidence type="ECO:0000256" key="2">
    <source>
        <dbReference type="ARBA" id="ARBA00006801"/>
    </source>
</evidence>
<keyword evidence="14" id="KW-1185">Reference proteome</keyword>
<dbReference type="Proteomes" id="UP000824120">
    <property type="component" value="Chromosome 2"/>
</dbReference>
<dbReference type="InterPro" id="IPR001841">
    <property type="entry name" value="Znf_RING"/>
</dbReference>
<feature type="compositionally biased region" description="Basic and acidic residues" evidence="9">
    <location>
        <begin position="128"/>
        <end position="154"/>
    </location>
</feature>
<comment type="caution">
    <text evidence="8">Lacks conserved residue(s) required for the propagation of feature annotation.</text>
</comment>
<evidence type="ECO:0000313" key="13">
    <source>
        <dbReference type="EMBL" id="KAG5623130.1"/>
    </source>
</evidence>
<dbReference type="GO" id="GO:0003712">
    <property type="term" value="F:transcription coregulator activity"/>
    <property type="evidence" value="ECO:0007669"/>
    <property type="project" value="TreeGrafter"/>
</dbReference>
<keyword evidence="4" id="KW-0805">Transcription regulation</keyword>
<accession>A0A9J6AGA9</accession>
<keyword evidence="5" id="KW-0804">Transcription</keyword>
<dbReference type="SUPFAM" id="SSF51197">
    <property type="entry name" value="Clavaminate synthase-like"/>
    <property type="match status" value="1"/>
</dbReference>
<evidence type="ECO:0000259" key="10">
    <source>
        <dbReference type="PROSITE" id="PS50089"/>
    </source>
</evidence>
<dbReference type="PROSITE" id="PS50089">
    <property type="entry name" value="ZF_RING_2"/>
    <property type="match status" value="1"/>
</dbReference>
<dbReference type="OrthoDB" id="1667110at2759"/>
<dbReference type="GO" id="GO:0008270">
    <property type="term" value="F:zinc ion binding"/>
    <property type="evidence" value="ECO:0007669"/>
    <property type="project" value="UniProtKB-KW"/>
</dbReference>
<dbReference type="InterPro" id="IPR014977">
    <property type="entry name" value="WRC_dom"/>
</dbReference>
<keyword evidence="6" id="KW-0539">Nucleus</keyword>
<feature type="compositionally biased region" description="Basic and acidic residues" evidence="9">
    <location>
        <begin position="1"/>
        <end position="11"/>
    </location>
</feature>
<feature type="compositionally biased region" description="Basic and acidic residues" evidence="9">
    <location>
        <begin position="109"/>
        <end position="121"/>
    </location>
</feature>
<feature type="domain" description="RING-type" evidence="10">
    <location>
        <begin position="333"/>
        <end position="382"/>
    </location>
</feature>
<keyword evidence="7" id="KW-0862">Zinc</keyword>
<feature type="compositionally biased region" description="Basic and acidic residues" evidence="9">
    <location>
        <begin position="184"/>
        <end position="196"/>
    </location>
</feature>
<evidence type="ECO:0000256" key="7">
    <source>
        <dbReference type="PROSITE-ProRule" id="PRU00175"/>
    </source>
</evidence>
<dbReference type="InterPro" id="IPR045109">
    <property type="entry name" value="LSDs-like"/>
</dbReference>
<dbReference type="EMBL" id="JACXVP010000002">
    <property type="protein sequence ID" value="KAG5623130.1"/>
    <property type="molecule type" value="Genomic_DNA"/>
</dbReference>
<dbReference type="GO" id="GO:0032454">
    <property type="term" value="F:histone H3K9 demethylase activity"/>
    <property type="evidence" value="ECO:0007669"/>
    <property type="project" value="InterPro"/>
</dbReference>
<evidence type="ECO:0000256" key="1">
    <source>
        <dbReference type="ARBA" id="ARBA00004123"/>
    </source>
</evidence>
<evidence type="ECO:0000256" key="4">
    <source>
        <dbReference type="ARBA" id="ARBA00023015"/>
    </source>
</evidence>
<feature type="region of interest" description="Disordered" evidence="9">
    <location>
        <begin position="962"/>
        <end position="981"/>
    </location>
</feature>
<dbReference type="Gene3D" id="3.30.40.10">
    <property type="entry name" value="Zinc/RING finger domain, C3HC4 (zinc finger)"/>
    <property type="match status" value="1"/>
</dbReference>
<organism evidence="13 14">
    <name type="scientific">Solanum commersonii</name>
    <name type="common">Commerson's wild potato</name>
    <name type="synonym">Commerson's nightshade</name>
    <dbReference type="NCBI Taxonomy" id="4109"/>
    <lineage>
        <taxon>Eukaryota</taxon>
        <taxon>Viridiplantae</taxon>
        <taxon>Streptophyta</taxon>
        <taxon>Embryophyta</taxon>
        <taxon>Tracheophyta</taxon>
        <taxon>Spermatophyta</taxon>
        <taxon>Magnoliopsida</taxon>
        <taxon>eudicotyledons</taxon>
        <taxon>Gunneridae</taxon>
        <taxon>Pentapetalae</taxon>
        <taxon>asterids</taxon>
        <taxon>lamiids</taxon>
        <taxon>Solanales</taxon>
        <taxon>Solanaceae</taxon>
        <taxon>Solanoideae</taxon>
        <taxon>Solaneae</taxon>
        <taxon>Solanum</taxon>
    </lineage>
</organism>
<comment type="subcellular location">
    <subcellularLocation>
        <location evidence="1">Nucleus</location>
    </subcellularLocation>
</comment>
<dbReference type="Pfam" id="PF02373">
    <property type="entry name" value="JmjC"/>
    <property type="match status" value="1"/>
</dbReference>
<feature type="domain" description="WRC" evidence="12">
    <location>
        <begin position="18"/>
        <end position="62"/>
    </location>
</feature>
<comment type="similarity">
    <text evidence="2">Belongs to the JARID1 histone demethylase family.</text>
</comment>
<protein>
    <submittedName>
        <fullName evidence="13">Uncharacterized protein</fullName>
    </submittedName>
</protein>
<dbReference type="CDD" id="cd02208">
    <property type="entry name" value="cupin_RmlC-like"/>
    <property type="match status" value="1"/>
</dbReference>
<dbReference type="PANTHER" id="PTHR12549">
    <property type="entry name" value="JMJC DOMAIN-CONTAINING HISTONE DEMETHYLATION PROTEIN"/>
    <property type="match status" value="1"/>
</dbReference>
<feature type="domain" description="JmjC" evidence="11">
    <location>
        <begin position="668"/>
        <end position="925"/>
    </location>
</feature>
<evidence type="ECO:0000256" key="3">
    <source>
        <dbReference type="ARBA" id="ARBA00022723"/>
    </source>
</evidence>
<feature type="compositionally biased region" description="Basic and acidic residues" evidence="9">
    <location>
        <begin position="303"/>
        <end position="317"/>
    </location>
</feature>
<feature type="compositionally biased region" description="Basic and acidic residues" evidence="9">
    <location>
        <begin position="972"/>
        <end position="981"/>
    </location>
</feature>
<comment type="caution">
    <text evidence="13">The sequence shown here is derived from an EMBL/GenBank/DDBJ whole genome shotgun (WGS) entry which is preliminary data.</text>
</comment>
<dbReference type="Gene3D" id="2.60.120.650">
    <property type="entry name" value="Cupin"/>
    <property type="match status" value="1"/>
</dbReference>
<reference evidence="13 14" key="1">
    <citation type="submission" date="2020-09" db="EMBL/GenBank/DDBJ databases">
        <title>De no assembly of potato wild relative species, Solanum commersonii.</title>
        <authorList>
            <person name="Cho K."/>
        </authorList>
    </citation>
    <scope>NUCLEOTIDE SEQUENCE [LARGE SCALE GENOMIC DNA]</scope>
    <source>
        <strain evidence="13">LZ3.2</strain>
        <tissue evidence="13">Leaf</tissue>
    </source>
</reference>
<dbReference type="PANTHER" id="PTHR12549:SF36">
    <property type="entry name" value="LYSINE-SPECIFIC DEMETHYLASE JMJ25-LIKE"/>
    <property type="match status" value="1"/>
</dbReference>
<feature type="region of interest" description="Disordered" evidence="9">
    <location>
        <begin position="1"/>
        <end position="157"/>
    </location>
</feature>
<evidence type="ECO:0000313" key="14">
    <source>
        <dbReference type="Proteomes" id="UP000824120"/>
    </source>
</evidence>
<dbReference type="InterPro" id="IPR013083">
    <property type="entry name" value="Znf_RING/FYVE/PHD"/>
</dbReference>
<feature type="compositionally biased region" description="Basic and acidic residues" evidence="9">
    <location>
        <begin position="258"/>
        <end position="280"/>
    </location>
</feature>
<keyword evidence="3" id="KW-0479">Metal-binding</keyword>
<dbReference type="PROSITE" id="PS51667">
    <property type="entry name" value="WRC"/>
    <property type="match status" value="1"/>
</dbReference>
<evidence type="ECO:0000256" key="9">
    <source>
        <dbReference type="SAM" id="MobiDB-lite"/>
    </source>
</evidence>
<dbReference type="SMART" id="SM00558">
    <property type="entry name" value="JmjC"/>
    <property type="match status" value="1"/>
</dbReference>
<evidence type="ECO:0000259" key="12">
    <source>
        <dbReference type="PROSITE" id="PS51667"/>
    </source>
</evidence>
<name>A0A9J6AGA9_SOLCO</name>
<evidence type="ECO:0000259" key="11">
    <source>
        <dbReference type="PROSITE" id="PS51184"/>
    </source>
</evidence>
<feature type="compositionally biased region" description="Basic and acidic residues" evidence="9">
    <location>
        <begin position="208"/>
        <end position="229"/>
    </location>
</feature>
<evidence type="ECO:0000256" key="5">
    <source>
        <dbReference type="ARBA" id="ARBA00023163"/>
    </source>
</evidence>
<dbReference type="GO" id="GO:0000785">
    <property type="term" value="C:chromatin"/>
    <property type="evidence" value="ECO:0007669"/>
    <property type="project" value="TreeGrafter"/>
</dbReference>
<feature type="compositionally biased region" description="Basic and acidic residues" evidence="9">
    <location>
        <begin position="20"/>
        <end position="49"/>
    </location>
</feature>
<dbReference type="InterPro" id="IPR018866">
    <property type="entry name" value="Znf-4CXXC_R1"/>
</dbReference>
<evidence type="ECO:0000256" key="6">
    <source>
        <dbReference type="ARBA" id="ARBA00023242"/>
    </source>
</evidence>
<dbReference type="GO" id="GO:0000118">
    <property type="term" value="C:histone deacetylase complex"/>
    <property type="evidence" value="ECO:0007669"/>
    <property type="project" value="TreeGrafter"/>
</dbReference>
<dbReference type="AlphaFoldDB" id="A0A9J6AGA9"/>
<dbReference type="GO" id="GO:0006357">
    <property type="term" value="P:regulation of transcription by RNA polymerase II"/>
    <property type="evidence" value="ECO:0007669"/>
    <property type="project" value="TreeGrafter"/>
</dbReference>
<proteinExistence type="inferred from homology"/>
<feature type="region of interest" description="Disordered" evidence="9">
    <location>
        <begin position="184"/>
        <end position="324"/>
    </location>
</feature>
<dbReference type="Pfam" id="PF08879">
    <property type="entry name" value="WRC"/>
    <property type="match status" value="1"/>
</dbReference>
<feature type="compositionally biased region" description="Basic and acidic residues" evidence="9">
    <location>
        <begin position="92"/>
        <end position="102"/>
    </location>
</feature>
<sequence>MSQRNHGDGDGKQQSSVPPDDLRCKRSDGKQWRCKGFKVEGKSMCEQHLHRGKTSSASVKARDASVSVVKRTERRGEEPEKKRRRRYVARSDTNDSGEKADDLSEPEDDKPVRKSRFPETKIRRKGERRKEDETVSLSDPRKVVGGESDKKKYLNNEGFRVKKKRGNEEKGCSNFIISFEKCARTESSSKGKDRMKGVKMISQEEEEHGNGERRVSRVVKKGVECDLKKSRLNGKNISSDEENDGGNVYDSRRKHSAKSREPIAKGVENESLLRRSDRKLPEKKKVKVALEKQNDNDQNDCTNPKDKKNGEVTNKKPDPRRKHFSTDDPYDDCQMCHQCMKSDRKVVRCGKRCGKRYCSPCIERWYPHLSEEAIAEECPVCRGNCNCKDCLRKNIIPKEQKYLGIPQENNKKINCLKYLVGALYPFLKTFIHDQTIEKEMEASIKDEDKRLPEWRSKETGEIPCPPKERGGCGNNRLELKCLFGEKQVEQIMREVENLVKANSSASETLSVEEQCTCNSKNRRKAASRSDSDDNYLFCPSSDIQEGHLEHFQKHWRMGEPVIVSNVLELTSGLSWEPMVMWRAFRNIAIKEGLSDLVVTAVDCLDWCEVDINIRQFFTGYLEGRAHSDSWPEMLKLKDWPPSTEFEKRLPRHGAEFIRALPYKEYTHPLSGILNVASKLPNGILKPDLGPKTYIAYGFAEELGHGDSVTKLHCDMSDAVNVLMHTADVTIAEWQLSKIDKLKKKKASDSDDQKELHITDKGDHLVLKSDFASAKQEKASGVFSSDRNVQLEGSLSSDQVVDLENKFDGPEEENGGAVWDIFRRRDVPKLEDYLKEHHKEFKHTLGSLVDQVVHPIHDQVFYLTTYHKKKLKQEFGIEPWTFVQKLGEAVLIPAGCPHQVRNLKVALDFVSPENVGECIRLTEEFRILPQKHRAKEDKLEVKKMALYALEKAVADLNDLECNDRAQVQQPHSSSEHDPVQTK</sequence>
<dbReference type="PROSITE" id="PS51184">
    <property type="entry name" value="JMJC"/>
    <property type="match status" value="1"/>
</dbReference>
<dbReference type="GO" id="GO:0031490">
    <property type="term" value="F:chromatin DNA binding"/>
    <property type="evidence" value="ECO:0007669"/>
    <property type="project" value="TreeGrafter"/>
</dbReference>